<dbReference type="OrthoDB" id="18964at2759"/>
<evidence type="ECO:0000259" key="5">
    <source>
        <dbReference type="PROSITE" id="PS50015"/>
    </source>
</evidence>
<dbReference type="GO" id="GO:0000132">
    <property type="term" value="P:establishment of mitotic spindle orientation"/>
    <property type="evidence" value="ECO:0007669"/>
    <property type="project" value="TreeGrafter"/>
</dbReference>
<keyword evidence="3" id="KW-1015">Disulfide bond</keyword>
<dbReference type="GO" id="GO:0005819">
    <property type="term" value="C:spindle"/>
    <property type="evidence" value="ECO:0007669"/>
    <property type="project" value="TreeGrafter"/>
</dbReference>
<dbReference type="SUPFAM" id="SSF49265">
    <property type="entry name" value="Fibronectin type III"/>
    <property type="match status" value="1"/>
</dbReference>
<dbReference type="GO" id="GO:0031083">
    <property type="term" value="C:BLOC-1 complex"/>
    <property type="evidence" value="ECO:0007669"/>
    <property type="project" value="InterPro"/>
</dbReference>
<dbReference type="InterPro" id="IPR008139">
    <property type="entry name" value="SaposinB_dom"/>
</dbReference>
<protein>
    <recommendedName>
        <fullName evidence="2">Biogenesis of lysosome-related organelles complex 1 subunit 5</fullName>
    </recommendedName>
</protein>
<feature type="region of interest" description="Disordered" evidence="4">
    <location>
        <begin position="1247"/>
        <end position="1297"/>
    </location>
</feature>
<dbReference type="GO" id="GO:0061172">
    <property type="term" value="P:regulation of establishment of bipolar cell polarity"/>
    <property type="evidence" value="ECO:0007669"/>
    <property type="project" value="TreeGrafter"/>
</dbReference>
<comment type="similarity">
    <text evidence="1">Belongs to the BLOC1S5 family.</text>
</comment>
<dbReference type="PROSITE" id="PS50853">
    <property type="entry name" value="FN3"/>
    <property type="match status" value="1"/>
</dbReference>
<dbReference type="GO" id="GO:0030133">
    <property type="term" value="C:transport vesicle"/>
    <property type="evidence" value="ECO:0007669"/>
    <property type="project" value="InterPro"/>
</dbReference>
<dbReference type="InterPro" id="IPR017243">
    <property type="entry name" value="Bloc1s5"/>
</dbReference>
<feature type="compositionally biased region" description="Basic and acidic residues" evidence="4">
    <location>
        <begin position="1264"/>
        <end position="1277"/>
    </location>
</feature>
<dbReference type="PANTHER" id="PTHR21437">
    <property type="entry name" value="WIDE AWAKE"/>
    <property type="match status" value="1"/>
</dbReference>
<dbReference type="Gene3D" id="1.25.40.20">
    <property type="entry name" value="Ankyrin repeat-containing domain"/>
    <property type="match status" value="1"/>
</dbReference>
<dbReference type="PROSITE" id="PS50015">
    <property type="entry name" value="SAP_B"/>
    <property type="match status" value="1"/>
</dbReference>
<sequence>MLKCNTVYHQQVYKVGQKTHVLSHGEDVIYDSAPKEIMKKKFAAKSRDLERSFSYDIVQRKPHPFRSPMVYLRSSSLYRKHSEECLSKLNSLNVQPGWSLDDELNIYTCSTTENTPFANVTVRPYYNQTSLLQHKKLLENNPPIFDCHYGTVKRSPNLRKFSQDNGSLRRRASSLDFLPDSSKTSKSLVQNGNNSNKNVFLRSSSVTQRTGFRRKIGINESDLSQSGLKEIRSKVLKCVKTGIDALFDAIERKDIDDLKKCIDTIDFDINELNIDEFTALDVTLMKGEKEMALLLLRHGAKENPTYSSPEKRIEHLNKLIEKAEETVSNLALSVVSAVGEKDNERQLREWEWRLYMLKLMQNGFISSSSPLDPPCFTIAPLTSNSIVVMISAPDKRKEIVTRYKIEWSRKNDFSIIDGEFIMTDMLNLNYTINKLEKNIYWYVRVSAGNMKGYSLWGYPNPNAVVPSSWHDCDDRLPRYFGATDQLCNLLEQLYSYHKEIKIEYTSDNESKSPVHVSNIELKLYNHSKKNTMIKSLHNRGIYLASLLYSDDLTRVLVTIDENLPIVECDDSYSKSFTHEFYWFSKDATGVCNLGPIHYKPFRDNHGSMLLLSVNCVEKNHLNNYRSTTMKWMPIKKLIKKSNNDHMITAEKLIPSIQDVPNVTKEEWNWIKNRNSELHPSNLFPIKLNRAIRNLFSQLGIPNEKHLEHRIYDQEVIELKTDVMMIVICPPMEELCTPPNQCDIFSKLSTCSSIPVQSFEMLNMMSYQPKLMSAYCRLSSILELENYCMQQNLRECICQDEMKLLKEKQTKLAYFQQSVDCLWRTSRWVVDTLNACQDKNLNIGIPLSSLMPSIEHSKSKLSVVNDCDESVDELSDSYEMSSSVLSINNSANESDISLEHRPYLNVDHAIFKNNVNKKFTTNENELYYLTIYANRELGFTELFSIELEVDKGTTFSDVIEKSAARFTRTYPEYFSEIFSETNRLGLTVVSDSYEKLLPDDLSLLELLEICDKGNLHLRQKPDNVSMSNNIEVVSKDAFAILSRLFDHRAILKGECTFFVTEMELKKSRQMKTFSDIIIAAEKSTQRIPECVELLENRIEGTLYNNKMMLLLLFLSFLVQVNGIKKLPKDVSQHLYCLGCIATIKELENLLGRRHLTAGNRDVKIMEAIENTCLPQNFRAYEYSPPKTVKACELLFENHEEDIEKALSNSNGESIEKEICYKVSGACEGVNINEKQKRSQLADIDLTGDGSASFEVDPNKPQTLVKSDKKKNEKKTKTEKAKKKKEEKKNTGSFEQINIDINDPLSVDKVVKKIKDVTDQKTNDQKTEL</sequence>
<feature type="domain" description="Saposin B-type" evidence="5">
    <location>
        <begin position="1131"/>
        <end position="1229"/>
    </location>
</feature>
<evidence type="ECO:0000256" key="2">
    <source>
        <dbReference type="ARBA" id="ARBA00019580"/>
    </source>
</evidence>
<reference evidence="7" key="1">
    <citation type="journal article" date="2013" name="Genome Biol. Evol.">
        <title>Punctuated emergences of genetic and phenotypic innovations in eumetazoan, bilaterian, euteleostome, and hominidae ancestors.</title>
        <authorList>
            <person name="Wenger Y."/>
            <person name="Galliot B."/>
        </authorList>
    </citation>
    <scope>NUCLEOTIDE SEQUENCE</scope>
    <source>
        <tissue evidence="7">Whole animals</tissue>
    </source>
</reference>
<accession>T2M9C4</accession>
<gene>
    <name evidence="7" type="primary">ANKFN1</name>
</gene>
<organism evidence="7">
    <name type="scientific">Hydra vulgaris</name>
    <name type="common">Hydra</name>
    <name type="synonym">Hydra attenuata</name>
    <dbReference type="NCBI Taxonomy" id="6087"/>
    <lineage>
        <taxon>Eukaryota</taxon>
        <taxon>Metazoa</taxon>
        <taxon>Cnidaria</taxon>
        <taxon>Hydrozoa</taxon>
        <taxon>Hydroidolina</taxon>
        <taxon>Anthoathecata</taxon>
        <taxon>Aplanulata</taxon>
        <taxon>Hydridae</taxon>
        <taxon>Hydra</taxon>
    </lineage>
</organism>
<dbReference type="InterPro" id="IPR036770">
    <property type="entry name" value="Ankyrin_rpt-contain_sf"/>
</dbReference>
<evidence type="ECO:0000313" key="7">
    <source>
        <dbReference type="EMBL" id="CDG68719.1"/>
    </source>
</evidence>
<dbReference type="InterPro" id="IPR013783">
    <property type="entry name" value="Ig-like_fold"/>
</dbReference>
<dbReference type="PANTHER" id="PTHR21437:SF1">
    <property type="entry name" value="WIDE AWAKE"/>
    <property type="match status" value="1"/>
</dbReference>
<evidence type="ECO:0000256" key="1">
    <source>
        <dbReference type="ARBA" id="ARBA00010754"/>
    </source>
</evidence>
<dbReference type="Pfam" id="PF14942">
    <property type="entry name" value="Muted"/>
    <property type="match status" value="1"/>
</dbReference>
<feature type="domain" description="Fibronectin type-III" evidence="6">
    <location>
        <begin position="370"/>
        <end position="468"/>
    </location>
</feature>
<evidence type="ECO:0000256" key="3">
    <source>
        <dbReference type="ARBA" id="ARBA00023157"/>
    </source>
</evidence>
<dbReference type="CDD" id="cd00063">
    <property type="entry name" value="FN3"/>
    <property type="match status" value="1"/>
</dbReference>
<name>T2M9C4_HYDVU</name>
<evidence type="ECO:0000259" key="6">
    <source>
        <dbReference type="PROSITE" id="PS50853"/>
    </source>
</evidence>
<dbReference type="EMBL" id="HAAD01002487">
    <property type="protein sequence ID" value="CDG68719.1"/>
    <property type="molecule type" value="mRNA"/>
</dbReference>
<proteinExistence type="evidence at transcript level"/>
<dbReference type="SUPFAM" id="SSF48403">
    <property type="entry name" value="Ankyrin repeat"/>
    <property type="match status" value="1"/>
</dbReference>
<dbReference type="InterPro" id="IPR003961">
    <property type="entry name" value="FN3_dom"/>
</dbReference>
<evidence type="ECO:0000256" key="4">
    <source>
        <dbReference type="SAM" id="MobiDB-lite"/>
    </source>
</evidence>
<dbReference type="InterPro" id="IPR039269">
    <property type="entry name" value="ANKFN1"/>
</dbReference>
<dbReference type="InterPro" id="IPR036116">
    <property type="entry name" value="FN3_sf"/>
</dbReference>
<dbReference type="Gene3D" id="2.60.40.10">
    <property type="entry name" value="Immunoglobulins"/>
    <property type="match status" value="1"/>
</dbReference>